<comment type="caution">
    <text evidence="1">The sequence shown here is derived from an EMBL/GenBank/DDBJ whole genome shotgun (WGS) entry which is preliminary data.</text>
</comment>
<proteinExistence type="predicted"/>
<dbReference type="EMBL" id="BMRP01000112">
    <property type="protein sequence ID" value="GGV05559.1"/>
    <property type="molecule type" value="Genomic_DNA"/>
</dbReference>
<name>A0ABQ2VRX5_9ACTN</name>
<accession>A0ABQ2VRX5</accession>
<keyword evidence="2" id="KW-1185">Reference proteome</keyword>
<gene>
    <name evidence="1" type="ORF">GCM10010211_85520</name>
</gene>
<dbReference type="InterPro" id="IPR036140">
    <property type="entry name" value="PFN_sf"/>
</dbReference>
<evidence type="ECO:0000313" key="1">
    <source>
        <dbReference type="EMBL" id="GGV05559.1"/>
    </source>
</evidence>
<dbReference type="Proteomes" id="UP000654471">
    <property type="component" value="Unassembled WGS sequence"/>
</dbReference>
<evidence type="ECO:0000313" key="2">
    <source>
        <dbReference type="Proteomes" id="UP000654471"/>
    </source>
</evidence>
<organism evidence="1 2">
    <name type="scientific">Streptomyces albospinus</name>
    <dbReference type="NCBI Taxonomy" id="285515"/>
    <lineage>
        <taxon>Bacteria</taxon>
        <taxon>Bacillati</taxon>
        <taxon>Actinomycetota</taxon>
        <taxon>Actinomycetes</taxon>
        <taxon>Kitasatosporales</taxon>
        <taxon>Streptomycetaceae</taxon>
        <taxon>Streptomyces</taxon>
    </lineage>
</organism>
<sequence>MSGWQAYVKVMTDATSAIKQGAIIDKPEGDVLGKLPDSAAITLGEGAAMSKAFADLETCRVPASPSPESST</sequence>
<reference evidence="2" key="1">
    <citation type="journal article" date="2019" name="Int. J. Syst. Evol. Microbiol.">
        <title>The Global Catalogue of Microorganisms (GCM) 10K type strain sequencing project: providing services to taxonomists for standard genome sequencing and annotation.</title>
        <authorList>
            <consortium name="The Broad Institute Genomics Platform"/>
            <consortium name="The Broad Institute Genome Sequencing Center for Infectious Disease"/>
            <person name="Wu L."/>
            <person name="Ma J."/>
        </authorList>
    </citation>
    <scope>NUCLEOTIDE SEQUENCE [LARGE SCALE GENOMIC DNA]</scope>
    <source>
        <strain evidence="2">JCM 3399</strain>
    </source>
</reference>
<dbReference type="SUPFAM" id="SSF55770">
    <property type="entry name" value="Profilin (actin-binding protein)"/>
    <property type="match status" value="1"/>
</dbReference>
<dbReference type="RefSeq" id="WP_189308783.1">
    <property type="nucleotide sequence ID" value="NZ_BMRP01000112.1"/>
</dbReference>
<protein>
    <submittedName>
        <fullName evidence="1">Uncharacterized protein</fullName>
    </submittedName>
</protein>